<dbReference type="NCBIfam" id="NF033781">
    <property type="entry name" value="chaper_CopP"/>
    <property type="match status" value="1"/>
</dbReference>
<dbReference type="InterPro" id="IPR000428">
    <property type="entry name" value="Cu-bd"/>
</dbReference>
<reference evidence="3" key="1">
    <citation type="submission" date="2012-04" db="EMBL/GenBank/DDBJ databases">
        <title>Complete genome sequence of Helicobacter cetorum strain MIT 00-7128.</title>
        <authorList>
            <person name="Kersulyte D."/>
            <person name="Berg D.E."/>
        </authorList>
    </citation>
    <scope>NUCLEOTIDE SEQUENCE [LARGE SCALE GENOMIC DNA]</scope>
    <source>
        <strain evidence="3">MIT 00-7128</strain>
    </source>
</reference>
<accession>I0ELY5</accession>
<organism evidence="2 3">
    <name type="scientific">Helicobacter cetorum (strain ATCC BAA-429 / MIT 00-7128)</name>
    <dbReference type="NCBI Taxonomy" id="182217"/>
    <lineage>
        <taxon>Bacteria</taxon>
        <taxon>Pseudomonadati</taxon>
        <taxon>Campylobacterota</taxon>
        <taxon>Epsilonproteobacteria</taxon>
        <taxon>Campylobacterales</taxon>
        <taxon>Helicobacteraceae</taxon>
        <taxon>Helicobacter</taxon>
    </lineage>
</organism>
<dbReference type="PATRIC" id="fig|182217.3.peg.722"/>
<dbReference type="InterPro" id="IPR036163">
    <property type="entry name" value="HMA_dom_sf"/>
</dbReference>
<dbReference type="Proteomes" id="UP000005010">
    <property type="component" value="Chromosome"/>
</dbReference>
<dbReference type="PROSITE" id="PS50846">
    <property type="entry name" value="HMA_2"/>
    <property type="match status" value="1"/>
</dbReference>
<dbReference type="PRINTS" id="PR00944">
    <property type="entry name" value="CUEXPORT"/>
</dbReference>
<proteinExistence type="predicted"/>
<dbReference type="NCBIfam" id="TIGR00003">
    <property type="entry name" value="copper ion binding protein"/>
    <property type="match status" value="1"/>
</dbReference>
<dbReference type="AlphaFoldDB" id="I0ELY5"/>
<dbReference type="Pfam" id="PF00403">
    <property type="entry name" value="HMA"/>
    <property type="match status" value="1"/>
</dbReference>
<dbReference type="CDD" id="cd00371">
    <property type="entry name" value="HMA"/>
    <property type="match status" value="1"/>
</dbReference>
<evidence type="ECO:0000313" key="3">
    <source>
        <dbReference type="Proteomes" id="UP000005010"/>
    </source>
</evidence>
<protein>
    <submittedName>
        <fullName evidence="2">COP-associated protein</fullName>
    </submittedName>
</protein>
<dbReference type="HOGENOM" id="CLU_134973_6_2_7"/>
<dbReference type="GO" id="GO:0005507">
    <property type="term" value="F:copper ion binding"/>
    <property type="evidence" value="ECO:0007669"/>
    <property type="project" value="InterPro"/>
</dbReference>
<feature type="domain" description="HMA" evidence="1">
    <location>
        <begin position="3"/>
        <end position="68"/>
    </location>
</feature>
<dbReference type="Gene3D" id="3.30.70.100">
    <property type="match status" value="1"/>
</dbReference>
<dbReference type="SUPFAM" id="SSF55008">
    <property type="entry name" value="HMA, heavy metal-associated domain"/>
    <property type="match status" value="1"/>
</dbReference>
<dbReference type="KEGG" id="hce:HCW_03375"/>
<dbReference type="EMBL" id="CP003479">
    <property type="protein sequence ID" value="AFI03954.1"/>
    <property type="molecule type" value="Genomic_DNA"/>
</dbReference>
<name>I0ELY5_HELC0</name>
<evidence type="ECO:0000313" key="2">
    <source>
        <dbReference type="EMBL" id="AFI03954.1"/>
    </source>
</evidence>
<dbReference type="STRING" id="182217.HCW_03375"/>
<dbReference type="InterPro" id="IPR006122">
    <property type="entry name" value="HMA_Cu_ion-bd"/>
</dbReference>
<dbReference type="InterPro" id="IPR006121">
    <property type="entry name" value="HMA_dom"/>
</dbReference>
<evidence type="ECO:0000259" key="1">
    <source>
        <dbReference type="PROSITE" id="PS50846"/>
    </source>
</evidence>
<gene>
    <name evidence="2" type="ordered locus">HCW_03375</name>
</gene>
<keyword evidence="3" id="KW-1185">Reference proteome</keyword>
<sequence length="69" mass="7467">MSSKVIFKVPSITCEHCVDKIEKFVGEIEGVSLIDVSIEEKSVSVEFDAPATENAIKEALLDAGQEVVD</sequence>
<dbReference type="eggNOG" id="COG2608">
    <property type="taxonomic scope" value="Bacteria"/>
</dbReference>
<dbReference type="GO" id="GO:0006825">
    <property type="term" value="P:copper ion transport"/>
    <property type="evidence" value="ECO:0007669"/>
    <property type="project" value="InterPro"/>
</dbReference>
<dbReference type="RefSeq" id="WP_014660825.1">
    <property type="nucleotide sequence ID" value="NC_017737.1"/>
</dbReference>